<dbReference type="SFLD" id="SFLDS00003">
    <property type="entry name" value="Haloacid_Dehalogenase"/>
    <property type="match status" value="1"/>
</dbReference>
<evidence type="ECO:0000313" key="6">
    <source>
        <dbReference type="Proteomes" id="UP001165524"/>
    </source>
</evidence>
<dbReference type="CDD" id="cd01629">
    <property type="entry name" value="HAD_EP"/>
    <property type="match status" value="1"/>
</dbReference>
<protein>
    <recommendedName>
        <fullName evidence="4">Enolase-phosphatase E1</fullName>
        <ecNumber evidence="4">3.1.3.77</ecNumber>
    </recommendedName>
    <alternativeName>
        <fullName evidence="4">2,3-diketo-5-methylthio-1-phosphopentane phosphatase</fullName>
    </alternativeName>
</protein>
<dbReference type="Gene3D" id="1.10.720.60">
    <property type="match status" value="1"/>
</dbReference>
<dbReference type="InterPro" id="IPR023214">
    <property type="entry name" value="HAD_sf"/>
</dbReference>
<keyword evidence="3 4" id="KW-0486">Methionine biosynthesis</keyword>
<dbReference type="HAMAP" id="MF_01681">
    <property type="entry name" value="Salvage_MtnC"/>
    <property type="match status" value="1"/>
</dbReference>
<comment type="subunit">
    <text evidence="4">Monomer.</text>
</comment>
<dbReference type="SFLD" id="SFLDG01129">
    <property type="entry name" value="C1.5:_HAD__Beta-PGM__Phosphata"/>
    <property type="match status" value="1"/>
</dbReference>
<dbReference type="InterPro" id="IPR006439">
    <property type="entry name" value="HAD-SF_hydro_IA"/>
</dbReference>
<evidence type="ECO:0000256" key="4">
    <source>
        <dbReference type="HAMAP-Rule" id="MF_01681"/>
    </source>
</evidence>
<dbReference type="SFLD" id="SFLDG01133">
    <property type="entry name" value="C1.5.4:_Enolase-phosphatase_Li"/>
    <property type="match status" value="1"/>
</dbReference>
<dbReference type="EC" id="3.1.3.77" evidence="4"/>
<comment type="similarity">
    <text evidence="4">Belongs to the HAD-like hydrolase superfamily. MasA/MtnC family.</text>
</comment>
<evidence type="ECO:0000313" key="5">
    <source>
        <dbReference type="EMBL" id="MCK0536425.1"/>
    </source>
</evidence>
<comment type="caution">
    <text evidence="5">The sequence shown here is derived from an EMBL/GenBank/DDBJ whole genome shotgun (WGS) entry which is preliminary data.</text>
</comment>
<keyword evidence="2 4" id="KW-0378">Hydrolase</keyword>
<dbReference type="GO" id="GO:0043874">
    <property type="term" value="F:acireductone synthase activity"/>
    <property type="evidence" value="ECO:0007669"/>
    <property type="project" value="UniProtKB-EC"/>
</dbReference>
<keyword evidence="6" id="KW-1185">Reference proteome</keyword>
<dbReference type="PRINTS" id="PR00413">
    <property type="entry name" value="HADHALOGNASE"/>
</dbReference>
<gene>
    <name evidence="4 5" type="primary">mtnC</name>
    <name evidence="5" type="ORF">MU846_01730</name>
</gene>
<dbReference type="Proteomes" id="UP001165524">
    <property type="component" value="Unassembled WGS sequence"/>
</dbReference>
<comment type="pathway">
    <text evidence="4">Amino-acid biosynthesis; L-methionine biosynthesis via salvage pathway; L-methionine from S-methyl-5-thio-alpha-D-ribose 1-phosphate: step 4/6.</text>
</comment>
<dbReference type="SUPFAM" id="SSF56784">
    <property type="entry name" value="HAD-like"/>
    <property type="match status" value="1"/>
</dbReference>
<dbReference type="PANTHER" id="PTHR20371">
    <property type="entry name" value="ENOLASE-PHOSPHATASE E1"/>
    <property type="match status" value="1"/>
</dbReference>
<dbReference type="Gene3D" id="3.40.50.1000">
    <property type="entry name" value="HAD superfamily/HAD-like"/>
    <property type="match status" value="1"/>
</dbReference>
<dbReference type="NCBIfam" id="TIGR01549">
    <property type="entry name" value="HAD-SF-IA-v1"/>
    <property type="match status" value="1"/>
</dbReference>
<dbReference type="NCBIfam" id="TIGR01691">
    <property type="entry name" value="enolase-ppase"/>
    <property type="match status" value="1"/>
</dbReference>
<comment type="catalytic activity">
    <reaction evidence="4">
        <text>5-methylsulfanyl-2,3-dioxopentyl phosphate + H2O = 1,2-dihydroxy-5-(methylsulfanyl)pent-1-en-3-one + phosphate</text>
        <dbReference type="Rhea" id="RHEA:21700"/>
        <dbReference type="ChEBI" id="CHEBI:15377"/>
        <dbReference type="ChEBI" id="CHEBI:43474"/>
        <dbReference type="ChEBI" id="CHEBI:49252"/>
        <dbReference type="ChEBI" id="CHEBI:58828"/>
        <dbReference type="EC" id="3.1.3.77"/>
    </reaction>
</comment>
<sequence length="226" mass="24888">MVKAIVTDVEGTTSSISFVKDVLFPYAAHALPGFLTQHWEAPEVKAQIAALREQTGDTLDSAEAANTLLQQWIAEDRKATPLKALQGMIWREGYLRGDYQAHLYPEVAARLRDWQRQGLRLYVYSSGSIEAQKLFFAYSEAGDLSPLLEGYFDTTSGHKQESDSYRRITAAIGLPPAQILFLSDVIAELDAARDAGLHTVLLDRDGHAPATSHPCVSNFDQIALPA</sequence>
<organism evidence="5 6">
    <name type="scientific">Alcanivorax quisquiliarum</name>
    <dbReference type="NCBI Taxonomy" id="2933565"/>
    <lineage>
        <taxon>Bacteria</taxon>
        <taxon>Pseudomonadati</taxon>
        <taxon>Pseudomonadota</taxon>
        <taxon>Gammaproteobacteria</taxon>
        <taxon>Oceanospirillales</taxon>
        <taxon>Alcanivoracaceae</taxon>
        <taxon>Alcanivorax</taxon>
    </lineage>
</organism>
<evidence type="ECO:0000256" key="1">
    <source>
        <dbReference type="ARBA" id="ARBA00022605"/>
    </source>
</evidence>
<keyword evidence="4" id="KW-0479">Metal-binding</keyword>
<dbReference type="InterPro" id="IPR023943">
    <property type="entry name" value="Enolase-ppase_E1"/>
</dbReference>
<evidence type="ECO:0000256" key="2">
    <source>
        <dbReference type="ARBA" id="ARBA00022801"/>
    </source>
</evidence>
<dbReference type="InterPro" id="IPR036412">
    <property type="entry name" value="HAD-like_sf"/>
</dbReference>
<keyword evidence="4" id="KW-0460">Magnesium</keyword>
<comment type="function">
    <text evidence="4">Bifunctional enzyme that catalyzes the enolization of 2,3-diketo-5-methylthiopentyl-1-phosphate (DK-MTP-1-P) into the intermediate 2-hydroxy-3-keto-5-methylthiopentenyl-1-phosphate (HK-MTPenyl-1-P), which is then dephosphorylated to form the acireductone 1,2-dihydroxy-3-keto-5-methylthiopentene (DHK-MTPene).</text>
</comment>
<dbReference type="RefSeq" id="WP_246947633.1">
    <property type="nucleotide sequence ID" value="NZ_JALKII010000001.1"/>
</dbReference>
<accession>A0ABT0E3M4</accession>
<evidence type="ECO:0000256" key="3">
    <source>
        <dbReference type="ARBA" id="ARBA00023167"/>
    </source>
</evidence>
<dbReference type="EMBL" id="JALKII010000001">
    <property type="protein sequence ID" value="MCK0536425.1"/>
    <property type="molecule type" value="Genomic_DNA"/>
</dbReference>
<comment type="cofactor">
    <cofactor evidence="4">
        <name>Mg(2+)</name>
        <dbReference type="ChEBI" id="CHEBI:18420"/>
    </cofactor>
    <text evidence="4">Binds 1 Mg(2+) ion per subunit.</text>
</comment>
<comment type="pathway">
    <text evidence="4">Amino-acid biosynthesis; L-methionine biosynthesis via salvage pathway; L-methionine from S-methyl-5-thio-alpha-D-ribose 1-phosphate: step 3/6.</text>
</comment>
<name>A0ABT0E3M4_9GAMM</name>
<dbReference type="SFLD" id="SFLDF00044">
    <property type="entry name" value="enolase-phosphatase"/>
    <property type="match status" value="1"/>
</dbReference>
<keyword evidence="1 4" id="KW-0028">Amino-acid biosynthesis</keyword>
<proteinExistence type="inferred from homology"/>
<reference evidence="5" key="1">
    <citation type="submission" date="2022-04" db="EMBL/GenBank/DDBJ databases">
        <title>Alcanivorax sp. CY1518 draft genome sequence.</title>
        <authorList>
            <person name="Zhao G."/>
            <person name="An M."/>
        </authorList>
    </citation>
    <scope>NUCLEOTIDE SEQUENCE</scope>
    <source>
        <strain evidence="5">CY1518</strain>
    </source>
</reference>
<dbReference type="Pfam" id="PF00702">
    <property type="entry name" value="Hydrolase"/>
    <property type="match status" value="1"/>
</dbReference>
<dbReference type="PANTHER" id="PTHR20371:SF1">
    <property type="entry name" value="ENOLASE-PHOSPHATASE E1"/>
    <property type="match status" value="1"/>
</dbReference>